<protein>
    <submittedName>
        <fullName evidence="5">Nitroreductase</fullName>
    </submittedName>
</protein>
<dbReference type="InterPro" id="IPR050627">
    <property type="entry name" value="Nitroreductase/BluB"/>
</dbReference>
<keyword evidence="2" id="KW-0288">FMN</keyword>
<dbReference type="SUPFAM" id="SSF55469">
    <property type="entry name" value="FMN-dependent nitroreductase-like"/>
    <property type="match status" value="1"/>
</dbReference>
<accession>A0A347ZNV4</accession>
<dbReference type="OrthoDB" id="9812105at2"/>
<keyword evidence="6" id="KW-1185">Reference proteome</keyword>
<dbReference type="InterPro" id="IPR029479">
    <property type="entry name" value="Nitroreductase"/>
</dbReference>
<organism evidence="5 6">
    <name type="scientific">Pelolinea submarina</name>
    <dbReference type="NCBI Taxonomy" id="913107"/>
    <lineage>
        <taxon>Bacteria</taxon>
        <taxon>Bacillati</taxon>
        <taxon>Chloroflexota</taxon>
        <taxon>Anaerolineae</taxon>
        <taxon>Anaerolineales</taxon>
        <taxon>Anaerolineaceae</taxon>
        <taxon>Pelolinea</taxon>
    </lineage>
</organism>
<proteinExistence type="predicted"/>
<sequence length="208" mass="23541">MDVYEAISKRMTIRDFAPKEIPQQVVERILSAGLQAPSNDHLRRWEFILVQDRQMREKLAGKIHPPQTEKGTAALVKRMGLSVDSQREMYRQAIPRQVAMLLDAALLVIPCFHVNGELLKPETLSSLNCFASIWCCIENILIAAAAEGIYGVTRIPFEPERGHLHKTLHIPPEYEVPCYLALGYPAESAGRMTQEPVSLTNKIHENTW</sequence>
<comment type="caution">
    <text evidence="5">The sequence shown here is derived from an EMBL/GenBank/DDBJ whole genome shotgun (WGS) entry which is preliminary data.</text>
</comment>
<evidence type="ECO:0000256" key="2">
    <source>
        <dbReference type="ARBA" id="ARBA00022643"/>
    </source>
</evidence>
<evidence type="ECO:0000256" key="3">
    <source>
        <dbReference type="ARBA" id="ARBA00023002"/>
    </source>
</evidence>
<dbReference type="InterPro" id="IPR000415">
    <property type="entry name" value="Nitroreductase-like"/>
</dbReference>
<name>A0A347ZNV4_9CHLR</name>
<dbReference type="Gene3D" id="3.40.109.10">
    <property type="entry name" value="NADH Oxidase"/>
    <property type="match status" value="1"/>
</dbReference>
<dbReference type="Pfam" id="PF00881">
    <property type="entry name" value="Nitroreductase"/>
    <property type="match status" value="1"/>
</dbReference>
<dbReference type="PANTHER" id="PTHR23026:SF90">
    <property type="entry name" value="IODOTYROSINE DEIODINASE 1"/>
    <property type="match status" value="1"/>
</dbReference>
<keyword evidence="1" id="KW-0285">Flavoprotein</keyword>
<dbReference type="RefSeq" id="WP_116225239.1">
    <property type="nucleotide sequence ID" value="NZ_AP018437.1"/>
</dbReference>
<dbReference type="AlphaFoldDB" id="A0A347ZNV4"/>
<evidence type="ECO:0000313" key="6">
    <source>
        <dbReference type="Proteomes" id="UP000256388"/>
    </source>
</evidence>
<evidence type="ECO:0000256" key="1">
    <source>
        <dbReference type="ARBA" id="ARBA00022630"/>
    </source>
</evidence>
<dbReference type="PANTHER" id="PTHR23026">
    <property type="entry name" value="NADPH NITROREDUCTASE"/>
    <property type="match status" value="1"/>
</dbReference>
<dbReference type="GO" id="GO:0016491">
    <property type="term" value="F:oxidoreductase activity"/>
    <property type="evidence" value="ECO:0007669"/>
    <property type="project" value="UniProtKB-KW"/>
</dbReference>
<feature type="domain" description="Nitroreductase" evidence="4">
    <location>
        <begin position="7"/>
        <end position="184"/>
    </location>
</feature>
<evidence type="ECO:0000259" key="4">
    <source>
        <dbReference type="Pfam" id="PF00881"/>
    </source>
</evidence>
<evidence type="ECO:0000313" key="5">
    <source>
        <dbReference type="EMBL" id="REG08588.1"/>
    </source>
</evidence>
<gene>
    <name evidence="5" type="ORF">DFR64_1960</name>
</gene>
<dbReference type="EMBL" id="QUMS01000002">
    <property type="protein sequence ID" value="REG08588.1"/>
    <property type="molecule type" value="Genomic_DNA"/>
</dbReference>
<keyword evidence="3" id="KW-0560">Oxidoreductase</keyword>
<dbReference type="Proteomes" id="UP000256388">
    <property type="component" value="Unassembled WGS sequence"/>
</dbReference>
<reference evidence="5 6" key="1">
    <citation type="submission" date="2018-08" db="EMBL/GenBank/DDBJ databases">
        <title>Genomic Encyclopedia of Type Strains, Phase IV (KMG-IV): sequencing the most valuable type-strain genomes for metagenomic binning, comparative biology and taxonomic classification.</title>
        <authorList>
            <person name="Goeker M."/>
        </authorList>
    </citation>
    <scope>NUCLEOTIDE SEQUENCE [LARGE SCALE GENOMIC DNA]</scope>
    <source>
        <strain evidence="5 6">DSM 23923</strain>
    </source>
</reference>